<accession>A0A392W1B1</accession>
<proteinExistence type="predicted"/>
<dbReference type="Proteomes" id="UP000265520">
    <property type="component" value="Unassembled WGS sequence"/>
</dbReference>
<name>A0A392W1B1_9FABA</name>
<protein>
    <submittedName>
        <fullName evidence="1">Uncharacterized protein</fullName>
    </submittedName>
</protein>
<organism evidence="1 2">
    <name type="scientific">Trifolium medium</name>
    <dbReference type="NCBI Taxonomy" id="97028"/>
    <lineage>
        <taxon>Eukaryota</taxon>
        <taxon>Viridiplantae</taxon>
        <taxon>Streptophyta</taxon>
        <taxon>Embryophyta</taxon>
        <taxon>Tracheophyta</taxon>
        <taxon>Spermatophyta</taxon>
        <taxon>Magnoliopsida</taxon>
        <taxon>eudicotyledons</taxon>
        <taxon>Gunneridae</taxon>
        <taxon>Pentapetalae</taxon>
        <taxon>rosids</taxon>
        <taxon>fabids</taxon>
        <taxon>Fabales</taxon>
        <taxon>Fabaceae</taxon>
        <taxon>Papilionoideae</taxon>
        <taxon>50 kb inversion clade</taxon>
        <taxon>NPAAA clade</taxon>
        <taxon>Hologalegina</taxon>
        <taxon>IRL clade</taxon>
        <taxon>Trifolieae</taxon>
        <taxon>Trifolium</taxon>
    </lineage>
</organism>
<dbReference type="AlphaFoldDB" id="A0A392W1B1"/>
<evidence type="ECO:0000313" key="1">
    <source>
        <dbReference type="EMBL" id="MCI92695.1"/>
    </source>
</evidence>
<comment type="caution">
    <text evidence="1">The sequence shown here is derived from an EMBL/GenBank/DDBJ whole genome shotgun (WGS) entry which is preliminary data.</text>
</comment>
<dbReference type="EMBL" id="LXQA011307818">
    <property type="protein sequence ID" value="MCI92695.1"/>
    <property type="molecule type" value="Genomic_DNA"/>
</dbReference>
<evidence type="ECO:0000313" key="2">
    <source>
        <dbReference type="Proteomes" id="UP000265520"/>
    </source>
</evidence>
<feature type="non-terminal residue" evidence="1">
    <location>
        <position position="1"/>
    </location>
</feature>
<reference evidence="1 2" key="1">
    <citation type="journal article" date="2018" name="Front. Plant Sci.">
        <title>Red Clover (Trifolium pratense) and Zigzag Clover (T. medium) - A Picture of Genomic Similarities and Differences.</title>
        <authorList>
            <person name="Dluhosova J."/>
            <person name="Istvanek J."/>
            <person name="Nedelnik J."/>
            <person name="Repkova J."/>
        </authorList>
    </citation>
    <scope>NUCLEOTIDE SEQUENCE [LARGE SCALE GENOMIC DNA]</scope>
    <source>
        <strain evidence="2">cv. 10/8</strain>
        <tissue evidence="1">Leaf</tissue>
    </source>
</reference>
<keyword evidence="2" id="KW-1185">Reference proteome</keyword>
<sequence length="65" mass="7588">YKTTVTTRQVTGMIVYVRVEETDVVKQKGPEVHLSLSSIDKMLFYTNWCNPMLRSDDMEMRSGRD</sequence>